<dbReference type="PANTHER" id="PTHR46244">
    <property type="entry name" value="PHOSPHOENOLPYRUVATE-PROTEIN PHOSPHOTRANSFERASE"/>
    <property type="match status" value="1"/>
</dbReference>
<evidence type="ECO:0000256" key="8">
    <source>
        <dbReference type="ARBA" id="ARBA00022597"/>
    </source>
</evidence>
<dbReference type="SUPFAM" id="SSF47831">
    <property type="entry name" value="Enzyme I of the PEP:sugar phosphotransferase system HPr-binding (sub)domain"/>
    <property type="match status" value="1"/>
</dbReference>
<dbReference type="InterPro" id="IPR008279">
    <property type="entry name" value="PEP-util_enz_mobile_dom"/>
</dbReference>
<dbReference type="NCBIfam" id="TIGR01417">
    <property type="entry name" value="PTS_I_fam"/>
    <property type="match status" value="1"/>
</dbReference>
<dbReference type="InterPro" id="IPR029016">
    <property type="entry name" value="GAF-like_dom_sf"/>
</dbReference>
<dbReference type="SUPFAM" id="SSF52009">
    <property type="entry name" value="Phosphohistidine domain"/>
    <property type="match status" value="1"/>
</dbReference>
<evidence type="ECO:0000256" key="2">
    <source>
        <dbReference type="ARBA" id="ARBA00001946"/>
    </source>
</evidence>
<evidence type="ECO:0000256" key="9">
    <source>
        <dbReference type="ARBA" id="ARBA00022679"/>
    </source>
</evidence>
<evidence type="ECO:0000256" key="6">
    <source>
        <dbReference type="ARBA" id="ARBA00022448"/>
    </source>
</evidence>
<keyword evidence="13" id="KW-0460">Magnesium</keyword>
<sequence>MTTIGGPRVLLRQLRETMAEPLASQARLDKIVSLIAENMRADVCSFYVLRDDGALELFATKGLKAESVHLTTLRLGEGLVGLIAAEAEPLSLDDAPSHPGFAYRPETGEEKFNSFLGVPVLRAGQTLGVLTVQNAERRHYGEDETEAMLTTATILAEMIATSDFDNLIKPGSDIDLRRPRMFNGVSFTDGIALGKVVLHDPRVVVTNFIADDTDAEKLRLDAALASMRVSIDAMLDHGDMQPSSDHREILETYRMFANDRGWVNRLTEAIDNGLSAEAAVERVQNDTRARMLRQTDPYIRDRLHDLDDLANRLLRVLTNTHQPAQRELPDNAVLVARNMGPAELLEYDRKKLRGVVLEEGGATAHVAIVARSLGLVAVGQAESIVSMCETGDDIIIDGSAGQVHLRPTPEVEQTYVDKVRISAKRRAHYAALREKPSVTRDGVDITLLHNSGLVADLPMLDDTGAEGVGLFRTELQFMIASRLPRLKEQAELYAEAMGIAGDRPIVFRLLDIGGDKVLPYLRATAEENPAMGYRSIRLGLDRPGLLRTQIRALLQAAKGRPLKVLVPMVTETFEFLLTKQVISKEVDRLKRAGHPVPSRLEVGAMVEVPSLLFELDQIMPEADFVSIGSNDLVQFLTAADRANPRVSKAYDPIALPRLRAIRLVVDAAARHGKPVTMCGELAGKPMEALALMAIGMTRLSMGPASIGPIKEMILNLELKPIQDEIAKALGAGANGQSVRALLTQWAAKQNLPLG</sequence>
<evidence type="ECO:0000256" key="7">
    <source>
        <dbReference type="ARBA" id="ARBA00022490"/>
    </source>
</evidence>
<dbReference type="InterPro" id="IPR015813">
    <property type="entry name" value="Pyrv/PenolPyrv_kinase-like_dom"/>
</dbReference>
<gene>
    <name evidence="15" type="primary">ptsI</name>
    <name evidence="15" type="ORF">DEVEQU_02144</name>
</gene>
<dbReference type="SMART" id="SM00065">
    <property type="entry name" value="GAF"/>
    <property type="match status" value="1"/>
</dbReference>
<dbReference type="EC" id="2.7.3.9" evidence="5"/>
<dbReference type="Gene3D" id="1.10.274.10">
    <property type="entry name" value="PtsI, HPr-binding domain"/>
    <property type="match status" value="1"/>
</dbReference>
<reference evidence="15 16" key="1">
    <citation type="submission" date="2018-12" db="EMBL/GenBank/DDBJ databases">
        <authorList>
            <person name="Criscuolo A."/>
        </authorList>
    </citation>
    <scope>NUCLEOTIDE SEQUENCE [LARGE SCALE GENOMIC DNA]</scope>
    <source>
        <strain evidence="15">ACIP1116281</strain>
    </source>
</reference>
<dbReference type="GO" id="GO:0009401">
    <property type="term" value="P:phosphoenolpyruvate-dependent sugar phosphotransferase system"/>
    <property type="evidence" value="ECO:0007669"/>
    <property type="project" value="UniProtKB-KW"/>
</dbReference>
<dbReference type="InterPro" id="IPR050499">
    <property type="entry name" value="PEP-utilizing_PTS_enzyme"/>
</dbReference>
<dbReference type="InterPro" id="IPR008731">
    <property type="entry name" value="PTS_EIN"/>
</dbReference>
<keyword evidence="7" id="KW-0963">Cytoplasm</keyword>
<dbReference type="Pfam" id="PF01590">
    <property type="entry name" value="GAF"/>
    <property type="match status" value="1"/>
</dbReference>
<organism evidence="15 16">
    <name type="scientific">Devosia equisanguinis</name>
    <dbReference type="NCBI Taxonomy" id="2490941"/>
    <lineage>
        <taxon>Bacteria</taxon>
        <taxon>Pseudomonadati</taxon>
        <taxon>Pseudomonadota</taxon>
        <taxon>Alphaproteobacteria</taxon>
        <taxon>Hyphomicrobiales</taxon>
        <taxon>Devosiaceae</taxon>
        <taxon>Devosia</taxon>
    </lineage>
</organism>
<accession>A0A447IC07</accession>
<keyword evidence="6" id="KW-0813">Transport</keyword>
<dbReference type="Gene3D" id="3.30.450.40">
    <property type="match status" value="1"/>
</dbReference>
<comment type="similarity">
    <text evidence="4">Belongs to the PEP-utilizing enzyme family.</text>
</comment>
<name>A0A447IC07_9HYPH</name>
<dbReference type="InterPro" id="IPR000121">
    <property type="entry name" value="PEP_util_C"/>
</dbReference>
<dbReference type="GO" id="GO:0005737">
    <property type="term" value="C:cytoplasm"/>
    <property type="evidence" value="ECO:0007669"/>
    <property type="project" value="UniProtKB-SubCell"/>
</dbReference>
<dbReference type="GO" id="GO:0008965">
    <property type="term" value="F:phosphoenolpyruvate-protein phosphotransferase activity"/>
    <property type="evidence" value="ECO:0007669"/>
    <property type="project" value="UniProtKB-EC"/>
</dbReference>
<dbReference type="Proteomes" id="UP000268844">
    <property type="component" value="Unassembled WGS sequence"/>
</dbReference>
<dbReference type="InterPro" id="IPR040442">
    <property type="entry name" value="Pyrv_kinase-like_dom_sf"/>
</dbReference>
<keyword evidence="16" id="KW-1185">Reference proteome</keyword>
<evidence type="ECO:0000256" key="11">
    <source>
        <dbReference type="ARBA" id="ARBA00022723"/>
    </source>
</evidence>
<evidence type="ECO:0000256" key="4">
    <source>
        <dbReference type="ARBA" id="ARBA00007837"/>
    </source>
</evidence>
<evidence type="ECO:0000256" key="13">
    <source>
        <dbReference type="ARBA" id="ARBA00022842"/>
    </source>
</evidence>
<evidence type="ECO:0000313" key="16">
    <source>
        <dbReference type="Proteomes" id="UP000268844"/>
    </source>
</evidence>
<keyword evidence="12" id="KW-0418">Kinase</keyword>
<dbReference type="PANTHER" id="PTHR46244:SF6">
    <property type="entry name" value="PHOSPHOENOLPYRUVATE-PROTEIN PHOSPHOTRANSFERASE"/>
    <property type="match status" value="1"/>
</dbReference>
<comment type="subcellular location">
    <subcellularLocation>
        <location evidence="3">Cytoplasm</location>
    </subcellularLocation>
</comment>
<dbReference type="GO" id="GO:0046872">
    <property type="term" value="F:metal ion binding"/>
    <property type="evidence" value="ECO:0007669"/>
    <property type="project" value="UniProtKB-KW"/>
</dbReference>
<dbReference type="Gene3D" id="3.20.20.60">
    <property type="entry name" value="Phosphoenolpyruvate-binding domains"/>
    <property type="match status" value="1"/>
</dbReference>
<dbReference type="Gene3D" id="3.50.30.10">
    <property type="entry name" value="Phosphohistidine domain"/>
    <property type="match status" value="1"/>
</dbReference>
<protein>
    <recommendedName>
        <fullName evidence="5">phosphoenolpyruvate--protein phosphotransferase</fullName>
        <ecNumber evidence="5">2.7.3.9</ecNumber>
    </recommendedName>
</protein>
<dbReference type="InterPro" id="IPR003018">
    <property type="entry name" value="GAF"/>
</dbReference>
<dbReference type="AlphaFoldDB" id="A0A447IC07"/>
<dbReference type="InterPro" id="IPR036618">
    <property type="entry name" value="PtsI_HPr-bd_sf"/>
</dbReference>
<evidence type="ECO:0000256" key="5">
    <source>
        <dbReference type="ARBA" id="ARBA00012232"/>
    </source>
</evidence>
<dbReference type="InterPro" id="IPR036637">
    <property type="entry name" value="Phosphohistidine_dom_sf"/>
</dbReference>
<evidence type="ECO:0000313" key="15">
    <source>
        <dbReference type="EMBL" id="VDS05003.1"/>
    </source>
</evidence>
<comment type="catalytic activity">
    <reaction evidence="1">
        <text>L-histidyl-[protein] + phosphoenolpyruvate = N(pros)-phospho-L-histidyl-[protein] + pyruvate</text>
        <dbReference type="Rhea" id="RHEA:23880"/>
        <dbReference type="Rhea" id="RHEA-COMP:9745"/>
        <dbReference type="Rhea" id="RHEA-COMP:9746"/>
        <dbReference type="ChEBI" id="CHEBI:15361"/>
        <dbReference type="ChEBI" id="CHEBI:29979"/>
        <dbReference type="ChEBI" id="CHEBI:58702"/>
        <dbReference type="ChEBI" id="CHEBI:64837"/>
        <dbReference type="EC" id="2.7.3.9"/>
    </reaction>
</comment>
<evidence type="ECO:0000256" key="12">
    <source>
        <dbReference type="ARBA" id="ARBA00022777"/>
    </source>
</evidence>
<evidence type="ECO:0000259" key="14">
    <source>
        <dbReference type="SMART" id="SM00065"/>
    </source>
</evidence>
<dbReference type="EMBL" id="UZWD01000025">
    <property type="protein sequence ID" value="VDS05003.1"/>
    <property type="molecule type" value="Genomic_DNA"/>
</dbReference>
<keyword evidence="11" id="KW-0479">Metal-binding</keyword>
<dbReference type="Pfam" id="PF00391">
    <property type="entry name" value="PEP-utilizers"/>
    <property type="match status" value="1"/>
</dbReference>
<keyword evidence="8" id="KW-0762">Sugar transport</keyword>
<dbReference type="Pfam" id="PF05524">
    <property type="entry name" value="PEP-utilisers_N"/>
    <property type="match status" value="1"/>
</dbReference>
<feature type="domain" description="GAF" evidence="14">
    <location>
        <begin position="23"/>
        <end position="169"/>
    </location>
</feature>
<keyword evidence="10" id="KW-0598">Phosphotransferase system</keyword>
<evidence type="ECO:0000256" key="1">
    <source>
        <dbReference type="ARBA" id="ARBA00000683"/>
    </source>
</evidence>
<dbReference type="InterPro" id="IPR006318">
    <property type="entry name" value="PTS_EI-like"/>
</dbReference>
<dbReference type="Pfam" id="PF02896">
    <property type="entry name" value="PEP-utilizers_C"/>
    <property type="match status" value="1"/>
</dbReference>
<evidence type="ECO:0000256" key="3">
    <source>
        <dbReference type="ARBA" id="ARBA00004496"/>
    </source>
</evidence>
<dbReference type="SUPFAM" id="SSF55781">
    <property type="entry name" value="GAF domain-like"/>
    <property type="match status" value="1"/>
</dbReference>
<dbReference type="GO" id="GO:0016301">
    <property type="term" value="F:kinase activity"/>
    <property type="evidence" value="ECO:0007669"/>
    <property type="project" value="UniProtKB-KW"/>
</dbReference>
<proteinExistence type="inferred from homology"/>
<dbReference type="SUPFAM" id="SSF51621">
    <property type="entry name" value="Phosphoenolpyruvate/pyruvate domain"/>
    <property type="match status" value="1"/>
</dbReference>
<keyword evidence="15" id="KW-0670">Pyruvate</keyword>
<comment type="cofactor">
    <cofactor evidence="2">
        <name>Mg(2+)</name>
        <dbReference type="ChEBI" id="CHEBI:18420"/>
    </cofactor>
</comment>
<keyword evidence="9 15" id="KW-0808">Transferase</keyword>
<dbReference type="PRINTS" id="PR01736">
    <property type="entry name" value="PHPHTRNFRASE"/>
</dbReference>
<evidence type="ECO:0000256" key="10">
    <source>
        <dbReference type="ARBA" id="ARBA00022683"/>
    </source>
</evidence>